<evidence type="ECO:0000256" key="5">
    <source>
        <dbReference type="ARBA" id="ARBA00022705"/>
    </source>
</evidence>
<dbReference type="InterPro" id="IPR003395">
    <property type="entry name" value="RecF/RecN/SMC_N"/>
</dbReference>
<keyword evidence="8 9" id="KW-0238">DNA-binding</keyword>
<dbReference type="PANTHER" id="PTHR32182">
    <property type="entry name" value="DNA REPLICATION AND REPAIR PROTEIN RECF"/>
    <property type="match status" value="1"/>
</dbReference>
<dbReference type="GO" id="GO:0000731">
    <property type="term" value="P:DNA synthesis involved in DNA repair"/>
    <property type="evidence" value="ECO:0007669"/>
    <property type="project" value="TreeGrafter"/>
</dbReference>
<feature type="domain" description="RecF/RecN/SMC N-terminal" evidence="11">
    <location>
        <begin position="3"/>
        <end position="336"/>
    </location>
</feature>
<gene>
    <name evidence="9" type="primary">recF</name>
    <name evidence="12" type="ORF">HNQ58_001459</name>
</gene>
<dbReference type="Gene3D" id="1.20.1050.90">
    <property type="entry name" value="RecF/RecN/SMC, N-terminal domain"/>
    <property type="match status" value="1"/>
</dbReference>
<keyword evidence="9 10" id="KW-0742">SOS response</keyword>
<sequence length="371" mass="40982">MHLTRLQFARLRCFDEVALEALEAGVVLFTGANGAGKTSVLEAVHLLGYGRSFRGRVRDGLIRSGAADLQVYAEWRGGNDGRLHRAGLQHAGRHWAARLDGEAVATLADLCAAFAVVTFEPGSHELIAGGAEHRRRFLDWALFHVEPTFLPVWRRFARALKQRNALLKSGPVPAALEPWDRELGEAGEQLTRLRLGFLDCLRPALVETADEFLPELGTADLGFHPGWRREELPLHDALVLSRERDLLLGHTTVGPQRADWQVRYAGLPGRESLSRGQEKLTALACVLAQAREFARARGEWPVICLDDLASELDRPHQEQVLRVLLSSGAQVLLTGTDPPPALRALDAPAQWFHVEQRRVFPRPPAQVGGAL</sequence>
<comment type="subcellular location">
    <subcellularLocation>
        <location evidence="1 9 10">Cytoplasm</location>
    </subcellularLocation>
</comment>
<dbReference type="Gene3D" id="3.40.50.300">
    <property type="entry name" value="P-loop containing nucleotide triphosphate hydrolases"/>
    <property type="match status" value="1"/>
</dbReference>
<keyword evidence="6 9" id="KW-0547">Nucleotide-binding</keyword>
<dbReference type="Pfam" id="PF02463">
    <property type="entry name" value="SMC_N"/>
    <property type="match status" value="1"/>
</dbReference>
<organism evidence="12 13">
    <name type="scientific">Rehaibacterium terrae</name>
    <dbReference type="NCBI Taxonomy" id="1341696"/>
    <lineage>
        <taxon>Bacteria</taxon>
        <taxon>Pseudomonadati</taxon>
        <taxon>Pseudomonadota</taxon>
        <taxon>Gammaproteobacteria</taxon>
        <taxon>Lysobacterales</taxon>
        <taxon>Lysobacteraceae</taxon>
        <taxon>Rehaibacterium</taxon>
    </lineage>
</organism>
<dbReference type="InterPro" id="IPR027417">
    <property type="entry name" value="P-loop_NTPase"/>
</dbReference>
<keyword evidence="9 10" id="KW-0234">DNA repair</keyword>
<dbReference type="Proteomes" id="UP000519004">
    <property type="component" value="Unassembled WGS sequence"/>
</dbReference>
<name>A0A7W8DE90_9GAMM</name>
<dbReference type="InterPro" id="IPR042174">
    <property type="entry name" value="RecF_2"/>
</dbReference>
<comment type="caution">
    <text evidence="12">The sequence shown here is derived from an EMBL/GenBank/DDBJ whole genome shotgun (WGS) entry which is preliminary data.</text>
</comment>
<proteinExistence type="inferred from homology"/>
<comment type="function">
    <text evidence="9 10">The RecF protein is involved in DNA metabolism; it is required for DNA replication and normal SOS inducibility. RecF binds preferentially to single-stranded, linear DNA. It also seems to bind ATP.</text>
</comment>
<keyword evidence="13" id="KW-1185">Reference proteome</keyword>
<dbReference type="PROSITE" id="PS00618">
    <property type="entry name" value="RECF_2"/>
    <property type="match status" value="1"/>
</dbReference>
<dbReference type="GO" id="GO:0005737">
    <property type="term" value="C:cytoplasm"/>
    <property type="evidence" value="ECO:0007669"/>
    <property type="project" value="UniProtKB-SubCell"/>
</dbReference>
<feature type="binding site" evidence="9">
    <location>
        <begin position="31"/>
        <end position="38"/>
    </location>
    <ligand>
        <name>ATP</name>
        <dbReference type="ChEBI" id="CHEBI:30616"/>
    </ligand>
</feature>
<evidence type="ECO:0000256" key="1">
    <source>
        <dbReference type="ARBA" id="ARBA00004496"/>
    </source>
</evidence>
<protein>
    <recommendedName>
        <fullName evidence="3 9">DNA replication and repair protein RecF</fullName>
    </recommendedName>
</protein>
<evidence type="ECO:0000256" key="9">
    <source>
        <dbReference type="HAMAP-Rule" id="MF_00365"/>
    </source>
</evidence>
<dbReference type="AlphaFoldDB" id="A0A7W8DE90"/>
<dbReference type="PROSITE" id="PS00617">
    <property type="entry name" value="RECF_1"/>
    <property type="match status" value="1"/>
</dbReference>
<evidence type="ECO:0000256" key="7">
    <source>
        <dbReference type="ARBA" id="ARBA00022840"/>
    </source>
</evidence>
<accession>A0A7W8DE90</accession>
<dbReference type="InterPro" id="IPR001238">
    <property type="entry name" value="DNA-binding_RecF"/>
</dbReference>
<keyword evidence="5 9" id="KW-0235">DNA replication</keyword>
<dbReference type="EMBL" id="JACHHX010000008">
    <property type="protein sequence ID" value="MBB5015555.1"/>
    <property type="molecule type" value="Genomic_DNA"/>
</dbReference>
<keyword evidence="7 9" id="KW-0067">ATP-binding</keyword>
<keyword evidence="4 9" id="KW-0963">Cytoplasm</keyword>
<evidence type="ECO:0000256" key="4">
    <source>
        <dbReference type="ARBA" id="ARBA00022490"/>
    </source>
</evidence>
<evidence type="ECO:0000256" key="3">
    <source>
        <dbReference type="ARBA" id="ARBA00020170"/>
    </source>
</evidence>
<evidence type="ECO:0000256" key="10">
    <source>
        <dbReference type="RuleBase" id="RU000578"/>
    </source>
</evidence>
<dbReference type="NCBIfam" id="TIGR00611">
    <property type="entry name" value="recf"/>
    <property type="match status" value="1"/>
</dbReference>
<keyword evidence="9 10" id="KW-0227">DNA damage</keyword>
<comment type="similarity">
    <text evidence="2 9 10">Belongs to the RecF family.</text>
</comment>
<evidence type="ECO:0000259" key="11">
    <source>
        <dbReference type="Pfam" id="PF02463"/>
    </source>
</evidence>
<dbReference type="GO" id="GO:0003697">
    <property type="term" value="F:single-stranded DNA binding"/>
    <property type="evidence" value="ECO:0007669"/>
    <property type="project" value="UniProtKB-UniRule"/>
</dbReference>
<dbReference type="GO" id="GO:0006260">
    <property type="term" value="P:DNA replication"/>
    <property type="evidence" value="ECO:0007669"/>
    <property type="project" value="UniProtKB-UniRule"/>
</dbReference>
<dbReference type="GO" id="GO:0009432">
    <property type="term" value="P:SOS response"/>
    <property type="evidence" value="ECO:0007669"/>
    <property type="project" value="UniProtKB-UniRule"/>
</dbReference>
<dbReference type="InterPro" id="IPR018078">
    <property type="entry name" value="DNA-binding_RecF_CS"/>
</dbReference>
<dbReference type="GO" id="GO:0006302">
    <property type="term" value="P:double-strand break repair"/>
    <property type="evidence" value="ECO:0007669"/>
    <property type="project" value="TreeGrafter"/>
</dbReference>
<dbReference type="RefSeq" id="WP_183948238.1">
    <property type="nucleotide sequence ID" value="NZ_JACHHX010000008.1"/>
</dbReference>
<dbReference type="GO" id="GO:0005524">
    <property type="term" value="F:ATP binding"/>
    <property type="evidence" value="ECO:0007669"/>
    <property type="project" value="UniProtKB-UniRule"/>
</dbReference>
<dbReference type="HAMAP" id="MF_00365">
    <property type="entry name" value="RecF"/>
    <property type="match status" value="1"/>
</dbReference>
<evidence type="ECO:0000313" key="13">
    <source>
        <dbReference type="Proteomes" id="UP000519004"/>
    </source>
</evidence>
<evidence type="ECO:0000313" key="12">
    <source>
        <dbReference type="EMBL" id="MBB5015555.1"/>
    </source>
</evidence>
<evidence type="ECO:0000256" key="6">
    <source>
        <dbReference type="ARBA" id="ARBA00022741"/>
    </source>
</evidence>
<evidence type="ECO:0000256" key="2">
    <source>
        <dbReference type="ARBA" id="ARBA00008016"/>
    </source>
</evidence>
<dbReference type="SUPFAM" id="SSF52540">
    <property type="entry name" value="P-loop containing nucleoside triphosphate hydrolases"/>
    <property type="match status" value="1"/>
</dbReference>
<dbReference type="PANTHER" id="PTHR32182:SF0">
    <property type="entry name" value="DNA REPLICATION AND REPAIR PROTEIN RECF"/>
    <property type="match status" value="1"/>
</dbReference>
<evidence type="ECO:0000256" key="8">
    <source>
        <dbReference type="ARBA" id="ARBA00023125"/>
    </source>
</evidence>
<reference evidence="12 13" key="1">
    <citation type="submission" date="2020-08" db="EMBL/GenBank/DDBJ databases">
        <title>Genomic Encyclopedia of Type Strains, Phase IV (KMG-IV): sequencing the most valuable type-strain genomes for metagenomic binning, comparative biology and taxonomic classification.</title>
        <authorList>
            <person name="Goeker M."/>
        </authorList>
    </citation>
    <scope>NUCLEOTIDE SEQUENCE [LARGE SCALE GENOMIC DNA]</scope>
    <source>
        <strain evidence="12 13">DSM 25897</strain>
    </source>
</reference>